<evidence type="ECO:0000259" key="5">
    <source>
        <dbReference type="PROSITE" id="PS51774"/>
    </source>
</evidence>
<dbReference type="Pfam" id="PF07765">
    <property type="entry name" value="KIP1"/>
    <property type="match status" value="1"/>
</dbReference>
<dbReference type="InterPro" id="IPR051861">
    <property type="entry name" value="NET_actin-binding_domain"/>
</dbReference>
<feature type="coiled-coil region" evidence="3">
    <location>
        <begin position="858"/>
        <end position="920"/>
    </location>
</feature>
<evidence type="ECO:0000313" key="6">
    <source>
        <dbReference type="EMBL" id="MED6173554.1"/>
    </source>
</evidence>
<feature type="coiled-coil region" evidence="3">
    <location>
        <begin position="640"/>
        <end position="691"/>
    </location>
</feature>
<feature type="domain" description="NAB" evidence="5">
    <location>
        <begin position="16"/>
        <end position="96"/>
    </location>
</feature>
<evidence type="ECO:0000256" key="2">
    <source>
        <dbReference type="ARBA" id="ARBA00038006"/>
    </source>
</evidence>
<sequence>MAETLSLSDSDPKRKYSWWWDSHISPKNSKWLQENLTDMDVKVKQMIKLIEEDADSFARRAEMYYKKRPELMKLVEEFYRAYRALAERYDHATGVIRQAHRTMAEAFPNQVPPVPADDLPHTPVIPRHSHGFFDQYESERNGSPNDEHHDDISKMGLKQLDDLFMLGEDASQVKHLEGRAKRVLNFLDLEETNGLINGSHDNGSQGLSESDRMTKAEMEILALKKALDKLESEKDAGLSEYQQSLERLSNLESEVSNARENSQGLDERASKAEAEVQTLKEALVVLQAEREVNLFQYQQCLEKISNLEKSISSAHDDARELNDRAIKAETETESLKHELARIEAEKDAAVVQNNQLLDSLSKLEERLEEAEENARRINEEANIAKSEVEALKLDIAKLTEEKEDAAHRYEQCLEIISSLKHKLSCAEKEVYKLKWKIADEAEKLKSSEQKCLHLETSNLSLQSELQSLMQKISSQSEEYSEKQKELSRLWTSIQEERLQFIEAETAFQTLQNLHSKSQEDLRSLAAAVHNKDEVMKNMESQKQALEDEVHRVKEENKILVDVKLSSSLSIKNLQDEIVNLREKIEKLEQEVRLRVDERNALQMEIYCLKEELKGVNKRHECILEDVKSTGLDPQHIASSAKKLQDENSKLKEACKVNQGEKESLLEKLEAMEKLLEKNSALEISLSNLNAELQAVRRGKVEVFEDTCQSLLAENSTLVAEKASLISQLQTMAENLEKLSEKNKVLESSLFAEKTELQRMVEHLKIKYDEAKGILEDQASQISELSSENIRKNGELGCLCEVNRKLEAEMRHLHQELEKTKLREEQLSYELQKGTREIQQWETHAASLFAGLQISAVNEALLEGKVHELAEARENLEHRSNLKGMESERLKDRVNELEGENGNLQHQLAAYEGENGRLQHQLAAYVPAVSALNDCITSLEMHTLLHAKPIDYKQSKVQNLANHKYTNGHQTGDYRDANAPAPPDFQDMQKRINEIEVAVKKMNESFTPKTEMREIQELKSGISRRHVNIQPSWHAVQMDEAKERQGGSFRELKTGKSVPDIPTVEIECRPKDIMLDQMAERSSYGVSRRGTLEVDDQMLELWETANRDGTIGLKVGNANSQRMATAPVGYHHRGSSRDLKNKYPSAHFFTEKEMSVDKLEVPRNSTHRNEEGNRRKVLEKLDSDAQKLTNLEITVQDLIKRIDINEKSTRGKDVEYDNVKEQLEAAQESITKLFDANRKLIKSVEGRALSSAGRSSTDSDEGGGGVRRMRISARARRGSEKIGRLRLEVQRLQFLLLKLNEEKQAKGKTAVDDQNSKVLLRDYLYGQTRIKYQLRKKKKAHFCACIQPPTKGD</sequence>
<feature type="coiled-coil region" evidence="3">
    <location>
        <begin position="528"/>
        <end position="604"/>
    </location>
</feature>
<feature type="region of interest" description="Disordered" evidence="4">
    <location>
        <begin position="1246"/>
        <end position="1266"/>
    </location>
</feature>
<evidence type="ECO:0000256" key="1">
    <source>
        <dbReference type="ARBA" id="ARBA00023054"/>
    </source>
</evidence>
<dbReference type="SUPFAM" id="SSF57997">
    <property type="entry name" value="Tropomyosin"/>
    <property type="match status" value="1"/>
</dbReference>
<comment type="caution">
    <text evidence="6">The sequence shown here is derived from an EMBL/GenBank/DDBJ whole genome shotgun (WGS) entry which is preliminary data.</text>
</comment>
<feature type="compositionally biased region" description="Polar residues" evidence="4">
    <location>
        <begin position="249"/>
        <end position="264"/>
    </location>
</feature>
<comment type="similarity">
    <text evidence="2">Belongs to the NET family.</text>
</comment>
<evidence type="ECO:0000313" key="7">
    <source>
        <dbReference type="Proteomes" id="UP001341840"/>
    </source>
</evidence>
<evidence type="ECO:0000256" key="3">
    <source>
        <dbReference type="SAM" id="Coils"/>
    </source>
</evidence>
<feature type="region of interest" description="Disordered" evidence="4">
    <location>
        <begin position="249"/>
        <end position="269"/>
    </location>
</feature>
<feature type="coiled-coil region" evidence="3">
    <location>
        <begin position="721"/>
        <end position="748"/>
    </location>
</feature>
<evidence type="ECO:0000256" key="4">
    <source>
        <dbReference type="SAM" id="MobiDB-lite"/>
    </source>
</evidence>
<dbReference type="PANTHER" id="PTHR32258">
    <property type="entry name" value="PROTEIN NETWORKED 4A"/>
    <property type="match status" value="1"/>
</dbReference>
<dbReference type="EMBL" id="JASCZI010151572">
    <property type="protein sequence ID" value="MED6173554.1"/>
    <property type="molecule type" value="Genomic_DNA"/>
</dbReference>
<keyword evidence="7" id="KW-1185">Reference proteome</keyword>
<accession>A0ABU6VJ24</accession>
<dbReference type="PANTHER" id="PTHR32258:SF32">
    <property type="entry name" value="PROTEIN NETWORKED 1D"/>
    <property type="match status" value="1"/>
</dbReference>
<organism evidence="6 7">
    <name type="scientific">Stylosanthes scabra</name>
    <dbReference type="NCBI Taxonomy" id="79078"/>
    <lineage>
        <taxon>Eukaryota</taxon>
        <taxon>Viridiplantae</taxon>
        <taxon>Streptophyta</taxon>
        <taxon>Embryophyta</taxon>
        <taxon>Tracheophyta</taxon>
        <taxon>Spermatophyta</taxon>
        <taxon>Magnoliopsida</taxon>
        <taxon>eudicotyledons</taxon>
        <taxon>Gunneridae</taxon>
        <taxon>Pentapetalae</taxon>
        <taxon>rosids</taxon>
        <taxon>fabids</taxon>
        <taxon>Fabales</taxon>
        <taxon>Fabaceae</taxon>
        <taxon>Papilionoideae</taxon>
        <taxon>50 kb inversion clade</taxon>
        <taxon>dalbergioids sensu lato</taxon>
        <taxon>Dalbergieae</taxon>
        <taxon>Pterocarpus clade</taxon>
        <taxon>Stylosanthes</taxon>
    </lineage>
</organism>
<dbReference type="PROSITE" id="PS51774">
    <property type="entry name" value="NAB"/>
    <property type="match status" value="1"/>
</dbReference>
<dbReference type="Proteomes" id="UP001341840">
    <property type="component" value="Unassembled WGS sequence"/>
</dbReference>
<dbReference type="Gene3D" id="1.10.287.1490">
    <property type="match status" value="1"/>
</dbReference>
<reference evidence="6 7" key="1">
    <citation type="journal article" date="2023" name="Plants (Basel)">
        <title>Bridging the Gap: Combining Genomics and Transcriptomics Approaches to Understand Stylosanthes scabra, an Orphan Legume from the Brazilian Caatinga.</title>
        <authorList>
            <person name="Ferreira-Neto J.R.C."/>
            <person name="da Silva M.D."/>
            <person name="Binneck E."/>
            <person name="de Melo N.F."/>
            <person name="da Silva R.H."/>
            <person name="de Melo A.L.T.M."/>
            <person name="Pandolfi V."/>
            <person name="Bustamante F.O."/>
            <person name="Brasileiro-Vidal A.C."/>
            <person name="Benko-Iseppon A.M."/>
        </authorList>
    </citation>
    <scope>NUCLEOTIDE SEQUENCE [LARGE SCALE GENOMIC DNA]</scope>
    <source>
        <tissue evidence="6">Leaves</tissue>
    </source>
</reference>
<proteinExistence type="inferred from homology"/>
<dbReference type="InterPro" id="IPR011684">
    <property type="entry name" value="NAB"/>
</dbReference>
<keyword evidence="1 3" id="KW-0175">Coiled coil</keyword>
<gene>
    <name evidence="6" type="ORF">PIB30_060564</name>
</gene>
<protein>
    <recommendedName>
        <fullName evidence="5">NAB domain-containing protein</fullName>
    </recommendedName>
</protein>
<feature type="coiled-coil region" evidence="3">
    <location>
        <begin position="458"/>
        <end position="485"/>
    </location>
</feature>
<name>A0ABU6VJ24_9FABA</name>